<sequence>MIKRLLLGMGNNLICRQCHASLTEARWISVVETNALSVFHVTCSSCKNQFIVTADLSGVGLTPYHTDLTGMEFIDFLGKGPVTKNDLLDLHQLIKDGSLWNLLLTKETLKGKKSKSSVPKAACRV</sequence>
<protein>
    <submittedName>
        <fullName evidence="1">Uncharacterized protein</fullName>
    </submittedName>
</protein>
<proteinExistence type="predicted"/>
<dbReference type="AlphaFoldDB" id="A0A2H0X9S3"/>
<organism evidence="1 2">
    <name type="scientific">candidate division WWE3 bacterium CG08_land_8_20_14_0_20_43_13</name>
    <dbReference type="NCBI Taxonomy" id="1975087"/>
    <lineage>
        <taxon>Bacteria</taxon>
        <taxon>Katanobacteria</taxon>
    </lineage>
</organism>
<name>A0A2H0X9S3_UNCKA</name>
<gene>
    <name evidence="1" type="ORF">COT52_01770</name>
</gene>
<reference evidence="2" key="1">
    <citation type="submission" date="2017-09" db="EMBL/GenBank/DDBJ databases">
        <title>Depth-based differentiation of microbial function through sediment-hosted aquifers and enrichment of novel symbionts in the deep terrestrial subsurface.</title>
        <authorList>
            <person name="Probst A.J."/>
            <person name="Ladd B."/>
            <person name="Jarett J.K."/>
            <person name="Geller-Mcgrath D.E."/>
            <person name="Sieber C.M.K."/>
            <person name="Emerson J.B."/>
            <person name="Anantharaman K."/>
            <person name="Thomas B.C."/>
            <person name="Malmstrom R."/>
            <person name="Stieglmeier M."/>
            <person name="Klingl A."/>
            <person name="Woyke T."/>
            <person name="Ryan C.M."/>
            <person name="Banfield J.F."/>
        </authorList>
    </citation>
    <scope>NUCLEOTIDE SEQUENCE [LARGE SCALE GENOMIC DNA]</scope>
</reference>
<evidence type="ECO:0000313" key="2">
    <source>
        <dbReference type="Proteomes" id="UP000231414"/>
    </source>
</evidence>
<accession>A0A2H0X9S3</accession>
<dbReference type="Proteomes" id="UP000231414">
    <property type="component" value="Unassembled WGS sequence"/>
</dbReference>
<dbReference type="EMBL" id="PEYW01000026">
    <property type="protein sequence ID" value="PIS20838.1"/>
    <property type="molecule type" value="Genomic_DNA"/>
</dbReference>
<comment type="caution">
    <text evidence="1">The sequence shown here is derived from an EMBL/GenBank/DDBJ whole genome shotgun (WGS) entry which is preliminary data.</text>
</comment>
<evidence type="ECO:0000313" key="1">
    <source>
        <dbReference type="EMBL" id="PIS20838.1"/>
    </source>
</evidence>